<protein>
    <recommendedName>
        <fullName evidence="3">Helix-turn-helix domain-containing protein</fullName>
    </recommendedName>
</protein>
<keyword evidence="2" id="KW-1185">Reference proteome</keyword>
<dbReference type="EMBL" id="JACHXF010000036">
    <property type="protein sequence ID" value="MBB3101352.1"/>
    <property type="molecule type" value="Genomic_DNA"/>
</dbReference>
<comment type="caution">
    <text evidence="1">The sequence shown here is derived from an EMBL/GenBank/DDBJ whole genome shotgun (WGS) entry which is preliminary data.</text>
</comment>
<dbReference type="RefSeq" id="WP_203834114.1">
    <property type="nucleotide sequence ID" value="NZ_BMPW01000035.1"/>
</dbReference>
<organism evidence="1 2">
    <name type="scientific">Actinoplanes campanulatus</name>
    <dbReference type="NCBI Taxonomy" id="113559"/>
    <lineage>
        <taxon>Bacteria</taxon>
        <taxon>Bacillati</taxon>
        <taxon>Actinomycetota</taxon>
        <taxon>Actinomycetes</taxon>
        <taxon>Micromonosporales</taxon>
        <taxon>Micromonosporaceae</taxon>
        <taxon>Actinoplanes</taxon>
    </lineage>
</organism>
<proteinExistence type="predicted"/>
<accession>A0A7W5FK68</accession>
<gene>
    <name evidence="1" type="ORF">FHR83_009080</name>
</gene>
<dbReference type="AlphaFoldDB" id="A0A7W5FK68"/>
<evidence type="ECO:0008006" key="3">
    <source>
        <dbReference type="Google" id="ProtNLM"/>
    </source>
</evidence>
<reference evidence="1 2" key="1">
    <citation type="submission" date="2020-08" db="EMBL/GenBank/DDBJ databases">
        <title>Genomic Encyclopedia of Type Strains, Phase III (KMG-III): the genomes of soil and plant-associated and newly described type strains.</title>
        <authorList>
            <person name="Whitman W."/>
        </authorList>
    </citation>
    <scope>NUCLEOTIDE SEQUENCE [LARGE SCALE GENOMIC DNA]</scope>
    <source>
        <strain evidence="1 2">CECT 3287</strain>
    </source>
</reference>
<evidence type="ECO:0000313" key="1">
    <source>
        <dbReference type="EMBL" id="MBB3101352.1"/>
    </source>
</evidence>
<dbReference type="Proteomes" id="UP000590749">
    <property type="component" value="Unassembled WGS sequence"/>
</dbReference>
<name>A0A7W5FK68_9ACTN</name>
<sequence length="65" mass="7056">MPLQDTTHLTPAHLAKRWSVTAGHLANQRSAGIGPAYLKLGGRILYRLVDIEAYEERALVTGVSA</sequence>
<evidence type="ECO:0000313" key="2">
    <source>
        <dbReference type="Proteomes" id="UP000590749"/>
    </source>
</evidence>